<sequence length="283" mass="33359">MTTSFSFDNSKNGKTISNNVLLLNPYIPENTPCKRLIDSNVTSSNRHNVSIMWLDTKVDPNHLHTRQLCNQLNDRVQIFNDVRDCINILQGCQETILLISSGKCAEQHLQKIHSLTSIDSIIIFCAKPKNYPNLTTNNYIKILACISTEIELIQCVHRWIDLKCQTHFYIWNNQINNPNELNRQTALFLANYLLPKYIQIHTHRLCKQEMLNLFHAYYSQHELELNHVKEFELTYTNTDATTWYTRDSFVHKMVNRVLRSFDILKLRAIAFYIQDLRQQLNDW</sequence>
<protein>
    <submittedName>
        <fullName evidence="1">Uncharacterized protein</fullName>
    </submittedName>
</protein>
<dbReference type="EMBL" id="CAJOBB010004306">
    <property type="protein sequence ID" value="CAF4083300.1"/>
    <property type="molecule type" value="Genomic_DNA"/>
</dbReference>
<dbReference type="Proteomes" id="UP000663868">
    <property type="component" value="Unassembled WGS sequence"/>
</dbReference>
<accession>A0A819TQ11</accession>
<dbReference type="AlphaFoldDB" id="A0A819TQ11"/>
<evidence type="ECO:0000313" key="2">
    <source>
        <dbReference type="Proteomes" id="UP000663868"/>
    </source>
</evidence>
<name>A0A819TQ11_9BILA</name>
<proteinExistence type="predicted"/>
<reference evidence="1" key="1">
    <citation type="submission" date="2021-02" db="EMBL/GenBank/DDBJ databases">
        <authorList>
            <person name="Nowell W R."/>
        </authorList>
    </citation>
    <scope>NUCLEOTIDE SEQUENCE</scope>
</reference>
<feature type="non-terminal residue" evidence="1">
    <location>
        <position position="283"/>
    </location>
</feature>
<organism evidence="1 2">
    <name type="scientific">Adineta steineri</name>
    <dbReference type="NCBI Taxonomy" id="433720"/>
    <lineage>
        <taxon>Eukaryota</taxon>
        <taxon>Metazoa</taxon>
        <taxon>Spiralia</taxon>
        <taxon>Gnathifera</taxon>
        <taxon>Rotifera</taxon>
        <taxon>Eurotatoria</taxon>
        <taxon>Bdelloidea</taxon>
        <taxon>Adinetida</taxon>
        <taxon>Adinetidae</taxon>
        <taxon>Adineta</taxon>
    </lineage>
</organism>
<evidence type="ECO:0000313" key="1">
    <source>
        <dbReference type="EMBL" id="CAF4083300.1"/>
    </source>
</evidence>
<gene>
    <name evidence="1" type="ORF">KXQ929_LOCUS33488</name>
</gene>
<comment type="caution">
    <text evidence="1">The sequence shown here is derived from an EMBL/GenBank/DDBJ whole genome shotgun (WGS) entry which is preliminary data.</text>
</comment>